<dbReference type="SUPFAM" id="SSF51294">
    <property type="entry name" value="Hedgehog/intein (Hint) domain"/>
    <property type="match status" value="1"/>
</dbReference>
<dbReference type="InterPro" id="IPR052140">
    <property type="entry name" value="Dev_Signal_Hedgehog-like"/>
</dbReference>
<dbReference type="GO" id="GO:0048731">
    <property type="term" value="P:system development"/>
    <property type="evidence" value="ECO:0007669"/>
    <property type="project" value="UniProtKB-ARBA"/>
</dbReference>
<dbReference type="InterPro" id="IPR003587">
    <property type="entry name" value="Hint_dom_N"/>
</dbReference>
<dbReference type="GO" id="GO:0005576">
    <property type="term" value="C:extracellular region"/>
    <property type="evidence" value="ECO:0007669"/>
    <property type="project" value="UniProtKB-SubCell"/>
</dbReference>
<organism evidence="5 6">
    <name type="scientific">Apatococcus fuscideae</name>
    <dbReference type="NCBI Taxonomy" id="2026836"/>
    <lineage>
        <taxon>Eukaryota</taxon>
        <taxon>Viridiplantae</taxon>
        <taxon>Chlorophyta</taxon>
        <taxon>core chlorophytes</taxon>
        <taxon>Trebouxiophyceae</taxon>
        <taxon>Chlorellales</taxon>
        <taxon>Chlorellaceae</taxon>
        <taxon>Apatococcus</taxon>
    </lineage>
</organism>
<dbReference type="PANTHER" id="PTHR46706">
    <property type="entry name" value="PROTEIN QUA-1-RELATED"/>
    <property type="match status" value="1"/>
</dbReference>
<dbReference type="PANTHER" id="PTHR46706:SF12">
    <property type="entry name" value="PROTEIN QUA-1-RELATED"/>
    <property type="match status" value="1"/>
</dbReference>
<reference evidence="5 6" key="1">
    <citation type="journal article" date="2024" name="Nat. Commun.">
        <title>Phylogenomics reveals the evolutionary origins of lichenization in chlorophyte algae.</title>
        <authorList>
            <person name="Puginier C."/>
            <person name="Libourel C."/>
            <person name="Otte J."/>
            <person name="Skaloud P."/>
            <person name="Haon M."/>
            <person name="Grisel S."/>
            <person name="Petersen M."/>
            <person name="Berrin J.G."/>
            <person name="Delaux P.M."/>
            <person name="Dal Grande F."/>
            <person name="Keller J."/>
        </authorList>
    </citation>
    <scope>NUCLEOTIDE SEQUENCE [LARGE SCALE GENOMIC DNA]</scope>
    <source>
        <strain evidence="5 6">SAG 2523</strain>
    </source>
</reference>
<keyword evidence="3" id="KW-0732">Signal</keyword>
<dbReference type="InterPro" id="IPR006141">
    <property type="entry name" value="Intein_N"/>
</dbReference>
<dbReference type="GO" id="GO:0016540">
    <property type="term" value="P:protein autoprocessing"/>
    <property type="evidence" value="ECO:0007669"/>
    <property type="project" value="InterPro"/>
</dbReference>
<dbReference type="EMBL" id="JALJOV010000050">
    <property type="protein sequence ID" value="KAK9868011.1"/>
    <property type="molecule type" value="Genomic_DNA"/>
</dbReference>
<dbReference type="GO" id="GO:0016539">
    <property type="term" value="P:intein-mediated protein splicing"/>
    <property type="evidence" value="ECO:0007669"/>
    <property type="project" value="InterPro"/>
</dbReference>
<sequence>MPLFSTTSWQLKTASERMSFELTASSGGACTTDNCAAEYPGTCPVTSAGEAGVNEASFGSAPASGNTPAPPVDAAGTSTTTTVALQSVTPTACSQNANYDCAAGYIITATGTTATLVSTTNGNCDQGTATISGTSASGTFPSNNIAFSASAASDNQVTVAVGDGSGGTCTGTYKVTSGGPFLGISAQSQSVQSSKKGCFPGHATVQVRNGGIKTKYIRDLSVGEQVMTLTTAGNLEFQEVFMFTHKSPEMAQHLTIQTDNGQTISLTPDHYILVSNSAVGIASIGASKVLPAADVKVGDKLITINGAKLEWGIVQSISHGFEEGLYNPHTSAGTILVNNVAALTFPSSLPPYIAAHTVATFPAKVLYNLIPHKDLAAVINEGLLSGYFQLASVFDKLQAFVPLTISLAS</sequence>
<dbReference type="InterPro" id="IPR001767">
    <property type="entry name" value="Hedgehog_Hint"/>
</dbReference>
<comment type="caution">
    <text evidence="5">The sequence shown here is derived from an EMBL/GenBank/DDBJ whole genome shotgun (WGS) entry which is preliminary data.</text>
</comment>
<accession>A0AAW1TGL4</accession>
<keyword evidence="2" id="KW-0217">Developmental protein</keyword>
<dbReference type="Proteomes" id="UP001485043">
    <property type="component" value="Unassembled WGS sequence"/>
</dbReference>
<proteinExistence type="predicted"/>
<keyword evidence="6" id="KW-1185">Reference proteome</keyword>
<evidence type="ECO:0000259" key="4">
    <source>
        <dbReference type="SMART" id="SM00306"/>
    </source>
</evidence>
<feature type="domain" description="Hint" evidence="4">
    <location>
        <begin position="196"/>
        <end position="305"/>
    </location>
</feature>
<dbReference type="SMART" id="SM00306">
    <property type="entry name" value="HintN"/>
    <property type="match status" value="1"/>
</dbReference>
<dbReference type="InterPro" id="IPR036844">
    <property type="entry name" value="Hint_dom_sf"/>
</dbReference>
<dbReference type="Gene3D" id="2.170.16.10">
    <property type="entry name" value="Hedgehog/Intein (Hint) domain"/>
    <property type="match status" value="1"/>
</dbReference>
<dbReference type="InterPro" id="IPR001657">
    <property type="entry name" value="Hedgehog"/>
</dbReference>
<evidence type="ECO:0000256" key="1">
    <source>
        <dbReference type="ARBA" id="ARBA00004239"/>
    </source>
</evidence>
<evidence type="ECO:0000313" key="5">
    <source>
        <dbReference type="EMBL" id="KAK9868011.1"/>
    </source>
</evidence>
<evidence type="ECO:0000256" key="2">
    <source>
        <dbReference type="ARBA" id="ARBA00022473"/>
    </source>
</evidence>
<dbReference type="PRINTS" id="PR00632">
    <property type="entry name" value="SONICHHOG"/>
</dbReference>
<name>A0AAW1TGL4_9CHLO</name>
<evidence type="ECO:0000256" key="3">
    <source>
        <dbReference type="ARBA" id="ARBA00022729"/>
    </source>
</evidence>
<dbReference type="AlphaFoldDB" id="A0AAW1TGL4"/>
<gene>
    <name evidence="5" type="ORF">WJX84_004571</name>
</gene>
<dbReference type="Pfam" id="PF01079">
    <property type="entry name" value="Hint"/>
    <property type="match status" value="1"/>
</dbReference>
<evidence type="ECO:0000313" key="6">
    <source>
        <dbReference type="Proteomes" id="UP001485043"/>
    </source>
</evidence>
<dbReference type="GO" id="GO:0007267">
    <property type="term" value="P:cell-cell signaling"/>
    <property type="evidence" value="ECO:0007669"/>
    <property type="project" value="InterPro"/>
</dbReference>
<protein>
    <recommendedName>
        <fullName evidence="4">Hint domain-containing protein</fullName>
    </recommendedName>
</protein>
<dbReference type="CDD" id="cd00081">
    <property type="entry name" value="Hint"/>
    <property type="match status" value="1"/>
</dbReference>
<comment type="subcellular location">
    <subcellularLocation>
        <location evidence="1">Secreted</location>
        <location evidence="1">Extracellular space</location>
    </subcellularLocation>
</comment>
<dbReference type="PROSITE" id="PS50817">
    <property type="entry name" value="INTEIN_N_TER"/>
    <property type="match status" value="1"/>
</dbReference>